<dbReference type="AlphaFoldDB" id="A0A4Z1KP73"/>
<accession>A0A4Z1KP73</accession>
<evidence type="ECO:0000313" key="3">
    <source>
        <dbReference type="Proteomes" id="UP000297280"/>
    </source>
</evidence>
<name>A0A4Z1KP73_9HELO</name>
<feature type="compositionally biased region" description="Low complexity" evidence="1">
    <location>
        <begin position="254"/>
        <end position="267"/>
    </location>
</feature>
<gene>
    <name evidence="2" type="ORF">BPOR_0688g00020</name>
</gene>
<proteinExistence type="predicted"/>
<feature type="region of interest" description="Disordered" evidence="1">
    <location>
        <begin position="254"/>
        <end position="277"/>
    </location>
</feature>
<protein>
    <submittedName>
        <fullName evidence="2">Uncharacterized protein</fullName>
    </submittedName>
</protein>
<organism evidence="2 3">
    <name type="scientific">Botrytis porri</name>
    <dbReference type="NCBI Taxonomy" id="87229"/>
    <lineage>
        <taxon>Eukaryota</taxon>
        <taxon>Fungi</taxon>
        <taxon>Dikarya</taxon>
        <taxon>Ascomycota</taxon>
        <taxon>Pezizomycotina</taxon>
        <taxon>Leotiomycetes</taxon>
        <taxon>Helotiales</taxon>
        <taxon>Sclerotiniaceae</taxon>
        <taxon>Botrytis</taxon>
    </lineage>
</organism>
<sequence length="277" mass="29026">MHPFEHRSRSMSTKRLKSGIVFFKDDKIVPTSTSNILQIAQQDESNSPDAKKFSIISGISFGSNFVGMVRILNITSTMASDKMNSVVESLQQQMDLATFYEGSAGGFGANSSMADNVKSLLNSQNINSHVTMICIGAIPCIVSNGVKLGVEKSAKFDPQSSLDGLAALQYATQADQGTVSQAAEAARTGAQMMSMKASDVKSSLSALVEIDDGSNKVIDINSTMTALEGNLKKAAEGTSGVPINYYLKDLSKTPSSGPPGASATGGSFAEQTATLAV</sequence>
<comment type="caution">
    <text evidence="2">The sequence shown here is derived from an EMBL/GenBank/DDBJ whole genome shotgun (WGS) entry which is preliminary data.</text>
</comment>
<evidence type="ECO:0000256" key="1">
    <source>
        <dbReference type="SAM" id="MobiDB-lite"/>
    </source>
</evidence>
<dbReference type="Proteomes" id="UP000297280">
    <property type="component" value="Unassembled WGS sequence"/>
</dbReference>
<reference evidence="2 3" key="1">
    <citation type="submission" date="2017-12" db="EMBL/GenBank/DDBJ databases">
        <title>Comparative genomics of Botrytis spp.</title>
        <authorList>
            <person name="Valero-Jimenez C.A."/>
            <person name="Tapia P."/>
            <person name="Veloso J."/>
            <person name="Silva-Moreno E."/>
            <person name="Staats M."/>
            <person name="Valdes J.H."/>
            <person name="Van Kan J.A.L."/>
        </authorList>
    </citation>
    <scope>NUCLEOTIDE SEQUENCE [LARGE SCALE GENOMIC DNA]</scope>
    <source>
        <strain evidence="2 3">MUCL3349</strain>
    </source>
</reference>
<dbReference type="EMBL" id="PQXO01000687">
    <property type="protein sequence ID" value="TGO83189.1"/>
    <property type="molecule type" value="Genomic_DNA"/>
</dbReference>
<keyword evidence="3" id="KW-1185">Reference proteome</keyword>
<evidence type="ECO:0000313" key="2">
    <source>
        <dbReference type="EMBL" id="TGO83189.1"/>
    </source>
</evidence>